<evidence type="ECO:0000256" key="9">
    <source>
        <dbReference type="ARBA" id="ARBA00023014"/>
    </source>
</evidence>
<keyword evidence="7" id="KW-0560">Oxidoreductase</keyword>
<evidence type="ECO:0000256" key="7">
    <source>
        <dbReference type="ARBA" id="ARBA00023002"/>
    </source>
</evidence>
<keyword evidence="5" id="KW-0288">FMN</keyword>
<evidence type="ECO:0000256" key="1">
    <source>
        <dbReference type="ARBA" id="ARBA00001917"/>
    </source>
</evidence>
<organism evidence="12 13">
    <name type="scientific">Kiloniella laminariae</name>
    <dbReference type="NCBI Taxonomy" id="454162"/>
    <lineage>
        <taxon>Bacteria</taxon>
        <taxon>Pseudomonadati</taxon>
        <taxon>Pseudomonadota</taxon>
        <taxon>Alphaproteobacteria</taxon>
        <taxon>Rhodospirillales</taxon>
        <taxon>Kiloniellaceae</taxon>
        <taxon>Kiloniella</taxon>
    </lineage>
</organism>
<dbReference type="RefSeq" id="WP_269424409.1">
    <property type="nucleotide sequence ID" value="NZ_JAPWGY010000006.1"/>
</dbReference>
<keyword evidence="6" id="KW-0479">Metal-binding</keyword>
<evidence type="ECO:0000256" key="4">
    <source>
        <dbReference type="ARBA" id="ARBA00022630"/>
    </source>
</evidence>
<dbReference type="Pfam" id="PF00724">
    <property type="entry name" value="Oxidored_FMN"/>
    <property type="match status" value="1"/>
</dbReference>
<dbReference type="Gene3D" id="3.20.20.70">
    <property type="entry name" value="Aldolase class I"/>
    <property type="match status" value="1"/>
</dbReference>
<dbReference type="PANTHER" id="PTHR42917:SF2">
    <property type="entry name" value="2,4-DIENOYL-COA REDUCTASE [(2E)-ENOYL-COA-PRODUCING]"/>
    <property type="match status" value="1"/>
</dbReference>
<dbReference type="InterPro" id="IPR036188">
    <property type="entry name" value="FAD/NAD-bd_sf"/>
</dbReference>
<evidence type="ECO:0000259" key="11">
    <source>
        <dbReference type="Pfam" id="PF22620"/>
    </source>
</evidence>
<proteinExistence type="inferred from homology"/>
<keyword evidence="8" id="KW-0408">Iron</keyword>
<dbReference type="InterPro" id="IPR051793">
    <property type="entry name" value="NADH:flavin_oxidoreductase"/>
</dbReference>
<reference evidence="12" key="1">
    <citation type="submission" date="2022-12" db="EMBL/GenBank/DDBJ databases">
        <title>Bacterial isolates from different developmental stages of Nematostella vectensis.</title>
        <authorList>
            <person name="Fraune S."/>
        </authorList>
    </citation>
    <scope>NUCLEOTIDE SEQUENCE</scope>
    <source>
        <strain evidence="12">G21630-S1</strain>
    </source>
</reference>
<dbReference type="InterPro" id="IPR001155">
    <property type="entry name" value="OxRdtase_FMN_N"/>
</dbReference>
<dbReference type="Pfam" id="PF13450">
    <property type="entry name" value="NAD_binding_8"/>
    <property type="match status" value="1"/>
</dbReference>
<evidence type="ECO:0000256" key="3">
    <source>
        <dbReference type="ARBA" id="ARBA00011048"/>
    </source>
</evidence>
<evidence type="ECO:0000256" key="5">
    <source>
        <dbReference type="ARBA" id="ARBA00022643"/>
    </source>
</evidence>
<keyword evidence="13" id="KW-1185">Reference proteome</keyword>
<name>A0ABT4LMC5_9PROT</name>
<keyword evidence="4" id="KW-0285">Flavoprotein</keyword>
<dbReference type="Pfam" id="PF22620">
    <property type="entry name" value="OYE-like_second_a-b"/>
    <property type="match status" value="1"/>
</dbReference>
<gene>
    <name evidence="12" type="ORF">O4H49_15835</name>
</gene>
<dbReference type="InterPro" id="IPR037348">
    <property type="entry name" value="TMADH/DMDH_FMN-bd"/>
</dbReference>
<evidence type="ECO:0000259" key="10">
    <source>
        <dbReference type="Pfam" id="PF00724"/>
    </source>
</evidence>
<protein>
    <submittedName>
        <fullName evidence="12">FAD-dependent oxidoreductase</fullName>
    </submittedName>
</protein>
<sequence>MPRDPRYDILFEPLQIGPVTIKNRFYQVPHCNGLGYARPRSLAAMRGMKAEGGWGAVCTEEVEIHPSSEISPYIEGRLWDQRDIPAHRLMTEAVHQHGSLAGVELVHNGFHAPNRTSRLPPMAPSAMPVSAYDPVHARAMDLTDIKNLRKWYRQAALNAREAGYDIVYVYAGHCMTTLMHFMLPRYNQRSDAYGGSLENRVRLTREILEETKEAVGDQCAIAFRFAVDELLGKDGMTSEGEARDVVGMLAEHPDLWDVNISGWTNDSSTARFEPIEGYQEKYTTFVKSLTSKPVVGVGRFTSPDAMVSQIKRGVLDLIGAARPSIADPFLPNKIAEGRHDEIRECIGCNICVTGDNLCVPIRCTQNPTMGEEWRRKWHPEKIAPKQSDDAVLVVGSGPSGLECALQLANRGYQVTLAEAGTELGGRSTRESRLPGLSSYARVRDYRSNLLQQKSNVEIYLDSKLDEAALLEFGFKHILLATGSRWRRDGTGRQHHAPLPGLELLPVFTPDDLLDGNSPAGEVVIFDDDHYYMGGVLAEKLITEGQKVTLVTPDVKVSAWTEFTLEQEKIQSRLMKLGVRIITSHSVNAVTSDAVELACCYTGRTSTLPADALLLVTARDANDALYHSLKSNPAALAAAGIKTVEVIGDAYAPGSLASAVYYGHLAARCFEGESWDAALFEGERPGLVN</sequence>
<dbReference type="CDD" id="cd02929">
    <property type="entry name" value="TMADH_HD_FMN"/>
    <property type="match status" value="1"/>
</dbReference>
<comment type="caution">
    <text evidence="12">The sequence shown here is derived from an EMBL/GenBank/DDBJ whole genome shotgun (WGS) entry which is preliminary data.</text>
</comment>
<comment type="cofactor">
    <cofactor evidence="1">
        <name>FMN</name>
        <dbReference type="ChEBI" id="CHEBI:58210"/>
    </cofactor>
</comment>
<dbReference type="Proteomes" id="UP001069802">
    <property type="component" value="Unassembled WGS sequence"/>
</dbReference>
<dbReference type="PRINTS" id="PR00368">
    <property type="entry name" value="FADPNR"/>
</dbReference>
<dbReference type="Gene3D" id="3.40.50.720">
    <property type="entry name" value="NAD(P)-binding Rossmann-like Domain"/>
    <property type="match status" value="1"/>
</dbReference>
<evidence type="ECO:0000313" key="12">
    <source>
        <dbReference type="EMBL" id="MCZ4282259.1"/>
    </source>
</evidence>
<dbReference type="Gene3D" id="3.50.50.60">
    <property type="entry name" value="FAD/NAD(P)-binding domain"/>
    <property type="match status" value="1"/>
</dbReference>
<dbReference type="SUPFAM" id="SSF51905">
    <property type="entry name" value="FAD/NAD(P)-binding domain"/>
    <property type="match status" value="1"/>
</dbReference>
<evidence type="ECO:0000256" key="2">
    <source>
        <dbReference type="ARBA" id="ARBA00001966"/>
    </source>
</evidence>
<evidence type="ECO:0000256" key="8">
    <source>
        <dbReference type="ARBA" id="ARBA00023004"/>
    </source>
</evidence>
<feature type="domain" description="TMADH/DMDH/HD second alpha/beta" evidence="11">
    <location>
        <begin position="508"/>
        <end position="600"/>
    </location>
</feature>
<feature type="domain" description="NADH:flavin oxidoreductase/NADH oxidase N-terminal" evidence="10">
    <location>
        <begin position="10"/>
        <end position="341"/>
    </location>
</feature>
<dbReference type="InterPro" id="IPR013785">
    <property type="entry name" value="Aldolase_TIM"/>
</dbReference>
<dbReference type="EMBL" id="JAPWGY010000006">
    <property type="protein sequence ID" value="MCZ4282259.1"/>
    <property type="molecule type" value="Genomic_DNA"/>
</dbReference>
<dbReference type="PANTHER" id="PTHR42917">
    <property type="entry name" value="2,4-DIENOYL-COA REDUCTASE"/>
    <property type="match status" value="1"/>
</dbReference>
<evidence type="ECO:0000313" key="13">
    <source>
        <dbReference type="Proteomes" id="UP001069802"/>
    </source>
</evidence>
<dbReference type="InterPro" id="IPR054428">
    <property type="entry name" value="TMADH/DMDH/HD_second_a-b"/>
</dbReference>
<keyword evidence="9" id="KW-0411">Iron-sulfur</keyword>
<accession>A0ABT4LMC5</accession>
<dbReference type="SUPFAM" id="SSF51395">
    <property type="entry name" value="FMN-linked oxidoreductases"/>
    <property type="match status" value="1"/>
</dbReference>
<comment type="similarity">
    <text evidence="3">In the N-terminal section; belongs to the NADH:flavin oxidoreductase/NADH oxidase family.</text>
</comment>
<evidence type="ECO:0000256" key="6">
    <source>
        <dbReference type="ARBA" id="ARBA00022723"/>
    </source>
</evidence>
<comment type="cofactor">
    <cofactor evidence="2">
        <name>[4Fe-4S] cluster</name>
        <dbReference type="ChEBI" id="CHEBI:49883"/>
    </cofactor>
</comment>